<keyword evidence="4" id="KW-0325">Glycoprotein</keyword>
<feature type="transmembrane region" description="Helical" evidence="5">
    <location>
        <begin position="566"/>
        <end position="586"/>
    </location>
</feature>
<dbReference type="eggNOG" id="ENOG502SGRG">
    <property type="taxonomic scope" value="Eukaryota"/>
</dbReference>
<dbReference type="EMBL" id="KB545907">
    <property type="protein sequence ID" value="EMP31353.1"/>
    <property type="molecule type" value="Genomic_DNA"/>
</dbReference>
<dbReference type="AlphaFoldDB" id="M7BH06"/>
<keyword evidence="5" id="KW-1133">Transmembrane helix</keyword>
<reference evidence="8" key="1">
    <citation type="journal article" date="2013" name="Nat. Genet.">
        <title>The draft genomes of soft-shell turtle and green sea turtle yield insights into the development and evolution of the turtle-specific body plan.</title>
        <authorList>
            <person name="Wang Z."/>
            <person name="Pascual-Anaya J."/>
            <person name="Zadissa A."/>
            <person name="Li W."/>
            <person name="Niimura Y."/>
            <person name="Huang Z."/>
            <person name="Li C."/>
            <person name="White S."/>
            <person name="Xiong Z."/>
            <person name="Fang D."/>
            <person name="Wang B."/>
            <person name="Ming Y."/>
            <person name="Chen Y."/>
            <person name="Zheng Y."/>
            <person name="Kuraku S."/>
            <person name="Pignatelli M."/>
            <person name="Herrero J."/>
            <person name="Beal K."/>
            <person name="Nozawa M."/>
            <person name="Li Q."/>
            <person name="Wang J."/>
            <person name="Zhang H."/>
            <person name="Yu L."/>
            <person name="Shigenobu S."/>
            <person name="Wang J."/>
            <person name="Liu J."/>
            <person name="Flicek P."/>
            <person name="Searle S."/>
            <person name="Wang J."/>
            <person name="Kuratani S."/>
            <person name="Yin Y."/>
            <person name="Aken B."/>
            <person name="Zhang G."/>
            <person name="Irie N."/>
        </authorList>
    </citation>
    <scope>NUCLEOTIDE SEQUENCE [LARGE SCALE GENOMIC DNA]</scope>
</reference>
<dbReference type="GO" id="GO:0042110">
    <property type="term" value="P:T cell activation"/>
    <property type="evidence" value="ECO:0007669"/>
    <property type="project" value="TreeGrafter"/>
</dbReference>
<evidence type="ECO:0000256" key="1">
    <source>
        <dbReference type="ARBA" id="ARBA00004370"/>
    </source>
</evidence>
<dbReference type="STRING" id="8469.M7BH06"/>
<feature type="domain" description="Ig-like" evidence="6">
    <location>
        <begin position="384"/>
        <end position="460"/>
    </location>
</feature>
<dbReference type="PANTHER" id="PTHR12080:SF18">
    <property type="entry name" value="SLAM FAMILY MEMBER 9"/>
    <property type="match status" value="1"/>
</dbReference>
<evidence type="ECO:0000313" key="7">
    <source>
        <dbReference type="EMBL" id="EMP31353.1"/>
    </source>
</evidence>
<sequence length="587" mass="62600">MELSGILGGLVTFPLGIPAAEHFENAGWTVNTNSSLTVAAGQPPDVVLTDKKNYRGCMRILDESYSLQITHLRMEDTGQYTADINTGKVYKQGPEPTIDCDSVTCVNETCNYNLSCTARDGGGENMTYSWTRPAGGAVVSIGPILTISQRPRDAHLAVTCTAQNPVSHSSTTVSPNDFCAERVPEPTILCDSVTCVNETCNYNLSCTVWDGGEHVTYSWTRPAGGAVVSIGPILTISQGPRDAHLAVTCTAQNPVSHSSTTASAKDLCAEYSRAAADESELTGILGGSVTFPLRIPAAQKFKHGAWAVNTSSLATVTAGKPPHVLVFDLSYKGRLRFPDESYSLQITNLRMEDMGSYTVEFSTDKEQFAYREFTLRVSKGQLPPTITCDSVACEEDSCSYTLRCAVRDGRENVTYSWSNAPSSVLSTDSTVHIPQRHQAAHKDVTCTARLPDGNSSRTISPKDFCAEQVPATTIVCDAVTCASGTCNYTLRCVAGERGGRVAYSWTRKASGAVVSTGPILLVSLRPFEALPAVACTARHPASNSSRMVSPKDLCLATPPDQSLASSLSYCLIILLLALGALSAGAIV</sequence>
<dbReference type="InterPro" id="IPR015631">
    <property type="entry name" value="CD2/SLAM_rcpt"/>
</dbReference>
<dbReference type="Gene3D" id="2.60.40.10">
    <property type="entry name" value="Immunoglobulins"/>
    <property type="match status" value="6"/>
</dbReference>
<evidence type="ECO:0000256" key="2">
    <source>
        <dbReference type="ARBA" id="ARBA00022729"/>
    </source>
</evidence>
<organism evidence="7 8">
    <name type="scientific">Chelonia mydas</name>
    <name type="common">Green sea-turtle</name>
    <name type="synonym">Chelonia agassizi</name>
    <dbReference type="NCBI Taxonomy" id="8469"/>
    <lineage>
        <taxon>Eukaryota</taxon>
        <taxon>Metazoa</taxon>
        <taxon>Chordata</taxon>
        <taxon>Craniata</taxon>
        <taxon>Vertebrata</taxon>
        <taxon>Euteleostomi</taxon>
        <taxon>Archelosauria</taxon>
        <taxon>Testudinata</taxon>
        <taxon>Testudines</taxon>
        <taxon>Cryptodira</taxon>
        <taxon>Durocryptodira</taxon>
        <taxon>Americhelydia</taxon>
        <taxon>Chelonioidea</taxon>
        <taxon>Cheloniidae</taxon>
        <taxon>Chelonia</taxon>
    </lineage>
</organism>
<comment type="subcellular location">
    <subcellularLocation>
        <location evidence="1">Membrane</location>
    </subcellularLocation>
</comment>
<proteinExistence type="predicted"/>
<keyword evidence="5" id="KW-0812">Transmembrane</keyword>
<dbReference type="Proteomes" id="UP000031443">
    <property type="component" value="Unassembled WGS sequence"/>
</dbReference>
<accession>M7BH06</accession>
<evidence type="ECO:0000256" key="3">
    <source>
        <dbReference type="ARBA" id="ARBA00023136"/>
    </source>
</evidence>
<protein>
    <submittedName>
        <fullName evidence="7">T-lymphocyte surface antigen Ly-9</fullName>
    </submittedName>
</protein>
<dbReference type="PROSITE" id="PS50835">
    <property type="entry name" value="IG_LIKE"/>
    <property type="match status" value="4"/>
</dbReference>
<dbReference type="GO" id="GO:0009897">
    <property type="term" value="C:external side of plasma membrane"/>
    <property type="evidence" value="ECO:0007669"/>
    <property type="project" value="TreeGrafter"/>
</dbReference>
<dbReference type="SUPFAM" id="SSF48726">
    <property type="entry name" value="Immunoglobulin"/>
    <property type="match status" value="1"/>
</dbReference>
<dbReference type="InterPro" id="IPR007110">
    <property type="entry name" value="Ig-like_dom"/>
</dbReference>
<keyword evidence="8" id="KW-1185">Reference proteome</keyword>
<gene>
    <name evidence="7" type="ORF">UY3_11577</name>
</gene>
<keyword evidence="2" id="KW-0732">Signal</keyword>
<evidence type="ECO:0000259" key="6">
    <source>
        <dbReference type="PROSITE" id="PS50835"/>
    </source>
</evidence>
<dbReference type="InterPro" id="IPR013783">
    <property type="entry name" value="Ig-like_fold"/>
</dbReference>
<feature type="domain" description="Ig-like" evidence="6">
    <location>
        <begin position="470"/>
        <end position="549"/>
    </location>
</feature>
<evidence type="ECO:0000313" key="8">
    <source>
        <dbReference type="Proteomes" id="UP000031443"/>
    </source>
</evidence>
<feature type="domain" description="Ig-like" evidence="6">
    <location>
        <begin position="184"/>
        <end position="268"/>
    </location>
</feature>
<feature type="domain" description="Ig-like" evidence="6">
    <location>
        <begin position="94"/>
        <end position="174"/>
    </location>
</feature>
<name>M7BH06_CHEMY</name>
<dbReference type="InterPro" id="IPR036179">
    <property type="entry name" value="Ig-like_dom_sf"/>
</dbReference>
<evidence type="ECO:0000256" key="4">
    <source>
        <dbReference type="ARBA" id="ARBA00023180"/>
    </source>
</evidence>
<keyword evidence="3 5" id="KW-0472">Membrane</keyword>
<evidence type="ECO:0000256" key="5">
    <source>
        <dbReference type="SAM" id="Phobius"/>
    </source>
</evidence>
<dbReference type="PANTHER" id="PTHR12080">
    <property type="entry name" value="SIGNALING LYMPHOCYTIC ACTIVATION MOLECULE"/>
    <property type="match status" value="1"/>
</dbReference>